<dbReference type="PANTHER" id="PTHR41791:SF1">
    <property type="entry name" value="SSL7039 PROTEIN"/>
    <property type="match status" value="1"/>
</dbReference>
<dbReference type="PIRSF" id="PIRSF028744">
    <property type="entry name" value="Addict_mod_HI1419"/>
    <property type="match status" value="1"/>
</dbReference>
<dbReference type="RefSeq" id="WP_162422577.1">
    <property type="nucleotide sequence ID" value="NZ_WVIE01000006.1"/>
</dbReference>
<evidence type="ECO:0000313" key="1">
    <source>
        <dbReference type="EMBL" id="NDJ17064.1"/>
    </source>
</evidence>
<name>A0A8J7YZR5_9CYAN</name>
<dbReference type="AlphaFoldDB" id="A0A8J7YZR5"/>
<evidence type="ECO:0000313" key="2">
    <source>
        <dbReference type="Proteomes" id="UP000646053"/>
    </source>
</evidence>
<protein>
    <submittedName>
        <fullName evidence="1">Type II toxin-antitoxin system RelE/ParE family toxin</fullName>
    </submittedName>
</protein>
<gene>
    <name evidence="1" type="ORF">GS601_07150</name>
</gene>
<organism evidence="1 2">
    <name type="scientific">Myxacorys almedinensis A</name>
    <dbReference type="NCBI Taxonomy" id="2690445"/>
    <lineage>
        <taxon>Bacteria</taxon>
        <taxon>Bacillati</taxon>
        <taxon>Cyanobacteriota</taxon>
        <taxon>Cyanophyceae</taxon>
        <taxon>Leptolyngbyales</taxon>
        <taxon>Leptolyngbyaceae</taxon>
        <taxon>Myxacorys</taxon>
        <taxon>Myxacorys almedinensis</taxon>
    </lineage>
</organism>
<accession>A0A8J7YZR5</accession>
<dbReference type="InterPro" id="IPR014056">
    <property type="entry name" value="TypeIITA-like_toxin_pred"/>
</dbReference>
<comment type="caution">
    <text evidence="1">The sequence shown here is derived from an EMBL/GenBank/DDBJ whole genome shotgun (WGS) entry which is preliminary data.</text>
</comment>
<proteinExistence type="predicted"/>
<keyword evidence="2" id="KW-1185">Reference proteome</keyword>
<sequence>MDVRPIEVEIYETEEGRAPFSEWVMQLKDIQASARVLLRLDRVKQGNLGDHKFIADGMFELRIDTGAGCRVYFGRVGNERIVILWGGDKSTQGRDIEKALEFWMSYRSRDDA</sequence>
<dbReference type="NCBIfam" id="TIGR02683">
    <property type="entry name" value="upstrm_HI1419"/>
    <property type="match status" value="1"/>
</dbReference>
<reference evidence="1" key="1">
    <citation type="submission" date="2019-12" db="EMBL/GenBank/DDBJ databases">
        <title>High-Quality draft genome sequences of three cyanobacteria isolated from the limestone walls of the Old Cathedral of Coimbra.</title>
        <authorList>
            <person name="Tiago I."/>
            <person name="Soares F."/>
            <person name="Portugal A."/>
        </authorList>
    </citation>
    <scope>NUCLEOTIDE SEQUENCE</scope>
    <source>
        <strain evidence="1">A</strain>
    </source>
</reference>
<dbReference type="Proteomes" id="UP000646053">
    <property type="component" value="Unassembled WGS sequence"/>
</dbReference>
<dbReference type="EMBL" id="WVIE01000006">
    <property type="protein sequence ID" value="NDJ17064.1"/>
    <property type="molecule type" value="Genomic_DNA"/>
</dbReference>
<dbReference type="PANTHER" id="PTHR41791">
    <property type="entry name" value="SSL7039 PROTEIN"/>
    <property type="match status" value="1"/>
</dbReference>